<dbReference type="EMBL" id="HBIN01022983">
    <property type="protein sequence ID" value="CAE0447713.1"/>
    <property type="molecule type" value="Transcribed_RNA"/>
</dbReference>
<comment type="similarity">
    <text evidence="2">Belongs to the class-I aminoacyl-tRNA synthetase family.</text>
</comment>
<evidence type="ECO:0000256" key="2">
    <source>
        <dbReference type="ARBA" id="ARBA00005594"/>
    </source>
</evidence>
<reference evidence="11" key="1">
    <citation type="submission" date="2021-01" db="EMBL/GenBank/DDBJ databases">
        <authorList>
            <person name="Corre E."/>
            <person name="Pelletier E."/>
            <person name="Niang G."/>
            <person name="Scheremetjew M."/>
            <person name="Finn R."/>
            <person name="Kale V."/>
            <person name="Holt S."/>
            <person name="Cochrane G."/>
            <person name="Meng A."/>
            <person name="Brown T."/>
            <person name="Cohen L."/>
        </authorList>
    </citation>
    <scope>NUCLEOTIDE SEQUENCE</scope>
    <source>
        <strain evidence="11">GSBS06</strain>
    </source>
</reference>
<evidence type="ECO:0000256" key="8">
    <source>
        <dbReference type="ARBA" id="ARBA00023146"/>
    </source>
</evidence>
<proteinExistence type="inferred from homology"/>
<dbReference type="GO" id="GO:0005737">
    <property type="term" value="C:cytoplasm"/>
    <property type="evidence" value="ECO:0007669"/>
    <property type="project" value="TreeGrafter"/>
</dbReference>
<dbReference type="EC" id="6.1.1.1" evidence="3"/>
<dbReference type="FunFam" id="3.40.50.620:FF:000085">
    <property type="entry name" value="Tyrosine--tRNA ligase 1 cytoplasmic"/>
    <property type="match status" value="1"/>
</dbReference>
<dbReference type="NCBIfam" id="NF006330">
    <property type="entry name" value="PRK08560.1"/>
    <property type="match status" value="1"/>
</dbReference>
<dbReference type="Pfam" id="PF00579">
    <property type="entry name" value="tRNA-synt_1b"/>
    <property type="match status" value="2"/>
</dbReference>
<dbReference type="SUPFAM" id="SSF52374">
    <property type="entry name" value="Nucleotidylyl transferase"/>
    <property type="match status" value="2"/>
</dbReference>
<keyword evidence="7" id="KW-0648">Protein biosynthesis</keyword>
<evidence type="ECO:0000256" key="4">
    <source>
        <dbReference type="ARBA" id="ARBA00022598"/>
    </source>
</evidence>
<name>A0A7S3PRG0_9STRA</name>
<gene>
    <name evidence="11" type="ORF">ASTO00021_LOCUS17676</name>
</gene>
<keyword evidence="6" id="KW-0067">ATP-binding</keyword>
<dbReference type="GO" id="GO:0006437">
    <property type="term" value="P:tyrosyl-tRNA aminoacylation"/>
    <property type="evidence" value="ECO:0007669"/>
    <property type="project" value="TreeGrafter"/>
</dbReference>
<evidence type="ECO:0000256" key="6">
    <source>
        <dbReference type="ARBA" id="ARBA00022840"/>
    </source>
</evidence>
<dbReference type="GO" id="GO:0005524">
    <property type="term" value="F:ATP binding"/>
    <property type="evidence" value="ECO:0007669"/>
    <property type="project" value="UniProtKB-KW"/>
</dbReference>
<dbReference type="PANTHER" id="PTHR46264">
    <property type="entry name" value="TYROSINE-TRNA LIGASE"/>
    <property type="match status" value="1"/>
</dbReference>
<evidence type="ECO:0000256" key="5">
    <source>
        <dbReference type="ARBA" id="ARBA00022741"/>
    </source>
</evidence>
<evidence type="ECO:0000313" key="11">
    <source>
        <dbReference type="EMBL" id="CAE0447713.1"/>
    </source>
</evidence>
<keyword evidence="5" id="KW-0547">Nucleotide-binding</keyword>
<evidence type="ECO:0000256" key="9">
    <source>
        <dbReference type="ARBA" id="ARBA00033323"/>
    </source>
</evidence>
<comment type="function">
    <text evidence="1">Catalyzes the attachment of tyrosine to tRNA(Tyr) in a two-step reaction: tyrosine is first activated by ATP to form Tyr-AMP and then transferred to the acceptor end of tRNA(Tyr).</text>
</comment>
<dbReference type="InterPro" id="IPR014729">
    <property type="entry name" value="Rossmann-like_a/b/a_fold"/>
</dbReference>
<accession>A0A7S3PRG0</accession>
<keyword evidence="4" id="KW-0436">Ligase</keyword>
<evidence type="ECO:0000256" key="10">
    <source>
        <dbReference type="ARBA" id="ARBA00048248"/>
    </source>
</evidence>
<keyword evidence="8" id="KW-0030">Aminoacyl-tRNA synthetase</keyword>
<sequence>MVEERATGISYYLSLNTSTEECPKTASAAPENKIIKKKKSSSKIASAPAPAQPEVAPDVAEKRFKVLKGIAEECITDEDLKNLVSKKSNFRLYDGFEPSGRMHIAQGVFKSINVNKCTANGGTFVFWVADWFALMNDKMGGDLDKIKTVGKYLVEVWKAGGMDMTNVEFRWASDDIINNATEYWGQVIDIAKRFTVARISKCCQIMGRLENRLTAAQILYPMMQCADVFYLRANICQLGLDQRKVNMLAREYCDSKGIKLKPVILSHHMLYGLKKGQEKMSKSDPDSAVFMEDTEEDIRRKIMNAYCPIKPESEETKEETGEYIMHLVEDELKNPCLDYIEYIVMSDETSEFKANGKVYHDFLTLRTDFVQGRLSAEDLKEGLIQALNAKIAPVRQHFAENAEAKRVFELVQQYKRDGKKAGLVSFRRHDHFKDIDKEIALVVAPILSSTNVSLGVLLSLVKELKAMPEPNHKVLVVPDLSALAHNSFSEDKKTPAEKIIKAAYDLLICCLRAAVPDLMKAVSVCYQSETMLVNPSDYWISVINVGRHFQLQTVLDANGNSSQAGAVFAALLHVADVITMKAARVICSSREQCLLHELAVSYLNECGQAELNAPSIIQIPAVSTRLREGDLNNVQEKDDLHITNTSAEMKKKIKQSFCEEGNTEFCPALELAKSVAIELHDSITIGEIKYDHPESLISAFSSKIIHPSELKPAVTRSVNEIFTLFEKELKQEPAKGAKAKLQAYAKKISMKSCK</sequence>
<evidence type="ECO:0000256" key="7">
    <source>
        <dbReference type="ARBA" id="ARBA00022917"/>
    </source>
</evidence>
<dbReference type="Gene3D" id="3.40.50.620">
    <property type="entry name" value="HUPs"/>
    <property type="match status" value="2"/>
</dbReference>
<dbReference type="InterPro" id="IPR050489">
    <property type="entry name" value="Tyr-tRNA_synthase"/>
</dbReference>
<evidence type="ECO:0000256" key="3">
    <source>
        <dbReference type="ARBA" id="ARBA00013160"/>
    </source>
</evidence>
<dbReference type="InterPro" id="IPR002305">
    <property type="entry name" value="aa-tRNA-synth_Ic"/>
</dbReference>
<dbReference type="PANTHER" id="PTHR46264:SF4">
    <property type="entry name" value="TYROSINE--TRNA LIGASE, CYTOPLASMIC"/>
    <property type="match status" value="1"/>
</dbReference>
<protein>
    <recommendedName>
        <fullName evidence="3">tyrosine--tRNA ligase</fullName>
        <ecNumber evidence="3">6.1.1.1</ecNumber>
    </recommendedName>
    <alternativeName>
        <fullName evidence="9">Tyrosyl-tRNA synthetase</fullName>
    </alternativeName>
</protein>
<organism evidence="11">
    <name type="scientific">Aplanochytrium stocchinoi</name>
    <dbReference type="NCBI Taxonomy" id="215587"/>
    <lineage>
        <taxon>Eukaryota</taxon>
        <taxon>Sar</taxon>
        <taxon>Stramenopiles</taxon>
        <taxon>Bigyra</taxon>
        <taxon>Labyrinthulomycetes</taxon>
        <taxon>Thraustochytrida</taxon>
        <taxon>Thraustochytriidae</taxon>
        <taxon>Aplanochytrium</taxon>
    </lineage>
</organism>
<dbReference type="AlphaFoldDB" id="A0A7S3PRG0"/>
<evidence type="ECO:0000256" key="1">
    <source>
        <dbReference type="ARBA" id="ARBA00002025"/>
    </source>
</evidence>
<comment type="catalytic activity">
    <reaction evidence="10">
        <text>tRNA(Tyr) + L-tyrosine + ATP = L-tyrosyl-tRNA(Tyr) + AMP + diphosphate + H(+)</text>
        <dbReference type="Rhea" id="RHEA:10220"/>
        <dbReference type="Rhea" id="RHEA-COMP:9706"/>
        <dbReference type="Rhea" id="RHEA-COMP:9707"/>
        <dbReference type="ChEBI" id="CHEBI:15378"/>
        <dbReference type="ChEBI" id="CHEBI:30616"/>
        <dbReference type="ChEBI" id="CHEBI:33019"/>
        <dbReference type="ChEBI" id="CHEBI:58315"/>
        <dbReference type="ChEBI" id="CHEBI:78442"/>
        <dbReference type="ChEBI" id="CHEBI:78536"/>
        <dbReference type="ChEBI" id="CHEBI:456215"/>
        <dbReference type="EC" id="6.1.1.1"/>
    </reaction>
</comment>
<dbReference type="GO" id="GO:0004831">
    <property type="term" value="F:tyrosine-tRNA ligase activity"/>
    <property type="evidence" value="ECO:0007669"/>
    <property type="project" value="UniProtKB-EC"/>
</dbReference>